<name>A0A0D9AHM5_STUST</name>
<reference evidence="2 3" key="1">
    <citation type="submission" date="2015-02" db="EMBL/GenBank/DDBJ databases">
        <title>Draft genome sequence of Pseudomonas stutzeri NT0128 isolated from wheat (Triticum turgidum) rhizosphere.</title>
        <authorList>
            <person name="Tovi N."/>
            <person name="Frenk S."/>
            <person name="Hadar Y."/>
            <person name="Minz D."/>
        </authorList>
    </citation>
    <scope>NUCLEOTIDE SEQUENCE [LARGE SCALE GENOMIC DNA]</scope>
    <source>
        <strain evidence="2 3">NT0128</strain>
    </source>
</reference>
<sequence>MHRLSRTKLAQSIRAGSAALLVCASGQGWAYELYNQGDTQINADLEAMVGLFHSGENYGQSGTLAEGSSSWQEAYLKYGFSFSQGLSGSGDQAYGALNWVSSGTFGDGDAAGWSNGSERTTKIEDAYLGWRSGNRFAALGENGVDVSFGRQNIVIGDGFLVSGDALNFGREVADGMLDRGGAYYITPRKAFDKTAVLRLGGEQGLRGDLMWLKSDNRSQGRPEMAVATLENVTDKGTVGLTYLDVLDTDEDFDFVDRKGIKTYSLRAQGNAGIENLFLSGEYAYQDKNAGNENAWYLEAGWTFSDIAWSPSVNYRYSRFSNAYDPLFYGNGRALGTWFQGEVASNYAGPFNSNTRVHHIGLKAAPAENLTVGALMYRFETIDSNAGAFADLGGKEIDLYAEWAARDNLFIIPVVGFYKPNESLANGGSQIGNDDTNLYGQLLVVTMF</sequence>
<dbReference type="EMBL" id="JYHV01000029">
    <property type="protein sequence ID" value="KJH80498.1"/>
    <property type="molecule type" value="Genomic_DNA"/>
</dbReference>
<protein>
    <recommendedName>
        <fullName evidence="4">Alginate export domain-containing protein</fullName>
    </recommendedName>
</protein>
<gene>
    <name evidence="2" type="ORF">UF78_15605</name>
</gene>
<dbReference type="RefSeq" id="WP_045163123.1">
    <property type="nucleotide sequence ID" value="NZ_JYHV01000029.1"/>
</dbReference>
<proteinExistence type="predicted"/>
<evidence type="ECO:0000256" key="1">
    <source>
        <dbReference type="SAM" id="SignalP"/>
    </source>
</evidence>
<dbReference type="AlphaFoldDB" id="A0A0D9AHM5"/>
<dbReference type="OrthoDB" id="6756628at2"/>
<comment type="caution">
    <text evidence="2">The sequence shown here is derived from an EMBL/GenBank/DDBJ whole genome shotgun (WGS) entry which is preliminary data.</text>
</comment>
<feature type="signal peptide" evidence="1">
    <location>
        <begin position="1"/>
        <end position="30"/>
    </location>
</feature>
<dbReference type="Proteomes" id="UP000032487">
    <property type="component" value="Unassembled WGS sequence"/>
</dbReference>
<evidence type="ECO:0000313" key="2">
    <source>
        <dbReference type="EMBL" id="KJH80498.1"/>
    </source>
</evidence>
<organism evidence="2 3">
    <name type="scientific">Stutzerimonas stutzeri</name>
    <name type="common">Pseudomonas stutzeri</name>
    <dbReference type="NCBI Taxonomy" id="316"/>
    <lineage>
        <taxon>Bacteria</taxon>
        <taxon>Pseudomonadati</taxon>
        <taxon>Pseudomonadota</taxon>
        <taxon>Gammaproteobacteria</taxon>
        <taxon>Pseudomonadales</taxon>
        <taxon>Pseudomonadaceae</taxon>
        <taxon>Stutzerimonas</taxon>
    </lineage>
</organism>
<evidence type="ECO:0000313" key="3">
    <source>
        <dbReference type="Proteomes" id="UP000032487"/>
    </source>
</evidence>
<dbReference type="PATRIC" id="fig|316.101.peg.3888"/>
<feature type="chain" id="PRO_5002338215" description="Alginate export domain-containing protein" evidence="1">
    <location>
        <begin position="31"/>
        <end position="447"/>
    </location>
</feature>
<keyword evidence="1" id="KW-0732">Signal</keyword>
<evidence type="ECO:0008006" key="4">
    <source>
        <dbReference type="Google" id="ProtNLM"/>
    </source>
</evidence>
<accession>A0A0D9AHM5</accession>